<evidence type="ECO:0000256" key="10">
    <source>
        <dbReference type="PIRNR" id="PIRNR026671"/>
    </source>
</evidence>
<dbReference type="PANTHER" id="PTHR43126">
    <property type="entry name" value="D-ALANYL-D-ALANINE DIPEPTIDASE"/>
    <property type="match status" value="1"/>
</dbReference>
<comment type="caution">
    <text evidence="11">The sequence shown here is derived from an EMBL/GenBank/DDBJ whole genome shotgun (WGS) entry which is preliminary data.</text>
</comment>
<dbReference type="EMBL" id="JANUGU010000006">
    <property type="protein sequence ID" value="MCS0659867.1"/>
    <property type="molecule type" value="Genomic_DNA"/>
</dbReference>
<dbReference type="Proteomes" id="UP001204621">
    <property type="component" value="Unassembled WGS sequence"/>
</dbReference>
<keyword evidence="7 9" id="KW-0482">Metalloprotease</keyword>
<comment type="catalytic activity">
    <reaction evidence="1 9 10">
        <text>D-alanyl-D-alanine + H2O = 2 D-alanine</text>
        <dbReference type="Rhea" id="RHEA:20661"/>
        <dbReference type="ChEBI" id="CHEBI:15377"/>
        <dbReference type="ChEBI" id="CHEBI:57416"/>
        <dbReference type="ChEBI" id="CHEBI:57822"/>
        <dbReference type="EC" id="3.4.13.22"/>
    </reaction>
</comment>
<dbReference type="EC" id="3.4.13.22" evidence="9 10"/>
<evidence type="ECO:0000313" key="12">
    <source>
        <dbReference type="Proteomes" id="UP001204621"/>
    </source>
</evidence>
<comment type="similarity">
    <text evidence="9 10">Belongs to the peptidase M15D family.</text>
</comment>
<protein>
    <recommendedName>
        <fullName evidence="9 10">D-alanyl-D-alanine dipeptidase</fullName>
        <shortName evidence="9 10">D-Ala-D-Ala dipeptidase</shortName>
        <ecNumber evidence="9 10">3.4.13.22</ecNumber>
    </recommendedName>
</protein>
<dbReference type="RefSeq" id="WP_258813060.1">
    <property type="nucleotide sequence ID" value="NZ_JANUGU010000006.1"/>
</dbReference>
<feature type="binding site" evidence="9">
    <location>
        <position position="186"/>
    </location>
    <ligand>
        <name>Zn(2+)</name>
        <dbReference type="ChEBI" id="CHEBI:29105"/>
        <note>catalytic</note>
    </ligand>
</feature>
<evidence type="ECO:0000256" key="9">
    <source>
        <dbReference type="HAMAP-Rule" id="MF_01924"/>
    </source>
</evidence>
<gene>
    <name evidence="9" type="primary">ddpX</name>
    <name evidence="11" type="ORF">NX778_17480</name>
</gene>
<keyword evidence="8 10" id="KW-0961">Cell wall biogenesis/degradation</keyword>
<evidence type="ECO:0000256" key="8">
    <source>
        <dbReference type="ARBA" id="ARBA00023316"/>
    </source>
</evidence>
<dbReference type="InterPro" id="IPR000755">
    <property type="entry name" value="A_A_dipeptidase"/>
</dbReference>
<sequence length="203" mass="22956">MMLTVASEEIAGSAEFRHLHSIDGIAIDLRYATPNNFVGRDLYSPFDCAWLHVQAAQALEKVVAWLRAERPGCTPLVLDALRPQRVQEQLWAALEGTDLQMYLANPARGSIHSYGMALDITILDEQGRELDMGTGFDDMTELSHPRLEDGFLAEGKLTARQVANRRLLRTAMNQAGFVGINTEWWHFDCGDRELVRRTFRRVL</sequence>
<accession>A0ABT2D107</accession>
<evidence type="ECO:0000256" key="1">
    <source>
        <dbReference type="ARBA" id="ARBA00001362"/>
    </source>
</evidence>
<evidence type="ECO:0000256" key="5">
    <source>
        <dbReference type="ARBA" id="ARBA00022833"/>
    </source>
</evidence>
<keyword evidence="2 9" id="KW-0645">Protease</keyword>
<keyword evidence="6 9" id="KW-0224">Dipeptidase</keyword>
<reference evidence="11 12" key="1">
    <citation type="submission" date="2022-08" db="EMBL/GenBank/DDBJ databases">
        <title>Reclassification of Massilia species as members of the genera Telluria, Duganella, Pseudoduganella, Mokoshia gen. nov. and Zemynaea gen. nov. using orthogonal and non-orthogonal genome-based approaches.</title>
        <authorList>
            <person name="Bowman J.P."/>
        </authorList>
    </citation>
    <scope>NUCLEOTIDE SEQUENCE [LARGE SCALE GENOMIC DNA]</scope>
    <source>
        <strain evidence="11 12">JCM 31606</strain>
    </source>
</reference>
<organism evidence="11 12">
    <name type="scientific">Massilia terrae</name>
    <dbReference type="NCBI Taxonomy" id="1811224"/>
    <lineage>
        <taxon>Bacteria</taxon>
        <taxon>Pseudomonadati</taxon>
        <taxon>Pseudomonadota</taxon>
        <taxon>Betaproteobacteria</taxon>
        <taxon>Burkholderiales</taxon>
        <taxon>Oxalobacteraceae</taxon>
        <taxon>Telluria group</taxon>
        <taxon>Massilia</taxon>
    </lineage>
</organism>
<feature type="active site" description="Proton donor/acceptor" evidence="9">
    <location>
        <position position="183"/>
    </location>
</feature>
<proteinExistence type="inferred from homology"/>
<evidence type="ECO:0000256" key="4">
    <source>
        <dbReference type="ARBA" id="ARBA00022801"/>
    </source>
</evidence>
<dbReference type="InterPro" id="IPR009045">
    <property type="entry name" value="Zn_M74/Hedgehog-like"/>
</dbReference>
<comment type="cofactor">
    <cofactor evidence="9">
        <name>Zn(2+)</name>
        <dbReference type="ChEBI" id="CHEBI:29105"/>
    </cofactor>
    <text evidence="9">Binds 1 zinc ion per subunit.</text>
</comment>
<feature type="binding site" evidence="9">
    <location>
        <position position="119"/>
    </location>
    <ligand>
        <name>Zn(2+)</name>
        <dbReference type="ChEBI" id="CHEBI:29105"/>
        <note>catalytic</note>
    </ligand>
</feature>
<dbReference type="PIRSF" id="PIRSF026671">
    <property type="entry name" value="AA_dipeptidase"/>
    <property type="match status" value="1"/>
</dbReference>
<comment type="function">
    <text evidence="9 10">Catalyzes hydrolysis of the D-alanyl-D-alanine dipeptide.</text>
</comment>
<evidence type="ECO:0000256" key="7">
    <source>
        <dbReference type="ARBA" id="ARBA00023049"/>
    </source>
</evidence>
<keyword evidence="4 9" id="KW-0378">Hydrolase</keyword>
<feature type="binding site" evidence="9">
    <location>
        <position position="112"/>
    </location>
    <ligand>
        <name>Zn(2+)</name>
        <dbReference type="ChEBI" id="CHEBI:29105"/>
        <note>catalytic</note>
    </ligand>
</feature>
<dbReference type="Pfam" id="PF01427">
    <property type="entry name" value="Peptidase_M15"/>
    <property type="match status" value="1"/>
</dbReference>
<feature type="site" description="Transition state stabilizer" evidence="9">
    <location>
        <position position="82"/>
    </location>
</feature>
<evidence type="ECO:0000313" key="11">
    <source>
        <dbReference type="EMBL" id="MCS0659867.1"/>
    </source>
</evidence>
<dbReference type="HAMAP" id="MF_01924">
    <property type="entry name" value="A_A_dipeptidase"/>
    <property type="match status" value="1"/>
</dbReference>
<dbReference type="SUPFAM" id="SSF55166">
    <property type="entry name" value="Hedgehog/DD-peptidase"/>
    <property type="match status" value="1"/>
</dbReference>
<keyword evidence="3 9" id="KW-0479">Metal-binding</keyword>
<dbReference type="CDD" id="cd14840">
    <property type="entry name" value="D-Ala-D-Ala_dipeptidase_Aad"/>
    <property type="match status" value="1"/>
</dbReference>
<evidence type="ECO:0000256" key="3">
    <source>
        <dbReference type="ARBA" id="ARBA00022723"/>
    </source>
</evidence>
<evidence type="ECO:0000256" key="6">
    <source>
        <dbReference type="ARBA" id="ARBA00022997"/>
    </source>
</evidence>
<evidence type="ECO:0000256" key="2">
    <source>
        <dbReference type="ARBA" id="ARBA00022670"/>
    </source>
</evidence>
<keyword evidence="12" id="KW-1185">Reference proteome</keyword>
<dbReference type="Gene3D" id="3.30.1380.10">
    <property type="match status" value="1"/>
</dbReference>
<keyword evidence="5 9" id="KW-0862">Zinc</keyword>
<name>A0ABT2D107_9BURK</name>